<feature type="transmembrane region" description="Helical" evidence="1">
    <location>
        <begin position="6"/>
        <end position="26"/>
    </location>
</feature>
<proteinExistence type="predicted"/>
<name>A0A2W5XTR2_9MICO</name>
<dbReference type="AlphaFoldDB" id="A0A2W5XTR2"/>
<gene>
    <name evidence="2" type="ORF">DNL40_08395</name>
</gene>
<reference evidence="2 3" key="1">
    <citation type="submission" date="2018-06" db="EMBL/GenBank/DDBJ databases">
        <title>Whole genome sequencing of a novel hydrocarbon degrading bacterial strain, PW21 isolated from oil contaminated produced water sample.</title>
        <authorList>
            <person name="Nagkirti P."/>
            <person name="Shaikh A."/>
            <person name="Gowdaman V."/>
            <person name="Engineer A.E."/>
            <person name="Dagar S."/>
            <person name="Dhakephalkar P.K."/>
        </authorList>
    </citation>
    <scope>NUCLEOTIDE SEQUENCE [LARGE SCALE GENOMIC DNA]</scope>
    <source>
        <strain evidence="2 3">PW21</strain>
    </source>
</reference>
<feature type="transmembrane region" description="Helical" evidence="1">
    <location>
        <begin position="38"/>
        <end position="60"/>
    </location>
</feature>
<comment type="caution">
    <text evidence="2">The sequence shown here is derived from an EMBL/GenBank/DDBJ whole genome shotgun (WGS) entry which is preliminary data.</text>
</comment>
<sequence>MLTAFLVVAGIATVLVVLAFVFDGVFDIFDVDLPGDGAFSVMGLFGGVASFGWTAVAVIAMTAWTALTVIGVALAVGVAVVVGMSALARVLRRSSAQGATSGDLVGAEGAVVEQVSPGAPGLVRVTYHGAPRTVTAHSEVVLEPGTQVVVDRAESMGEVHVVALARRAQPQR</sequence>
<dbReference type="EMBL" id="QKWH01000004">
    <property type="protein sequence ID" value="PZR53508.1"/>
    <property type="molecule type" value="Genomic_DNA"/>
</dbReference>
<protein>
    <recommendedName>
        <fullName evidence="4">NfeD-like C-terminal domain-containing protein</fullName>
    </recommendedName>
</protein>
<dbReference type="RefSeq" id="WP_111250787.1">
    <property type="nucleotide sequence ID" value="NZ_QKWH01000004.1"/>
</dbReference>
<evidence type="ECO:0008006" key="4">
    <source>
        <dbReference type="Google" id="ProtNLM"/>
    </source>
</evidence>
<dbReference type="Gene3D" id="2.40.50.140">
    <property type="entry name" value="Nucleic acid-binding proteins"/>
    <property type="match status" value="1"/>
</dbReference>
<evidence type="ECO:0000313" key="2">
    <source>
        <dbReference type="EMBL" id="PZR53508.1"/>
    </source>
</evidence>
<keyword evidence="3" id="KW-1185">Reference proteome</keyword>
<evidence type="ECO:0000256" key="1">
    <source>
        <dbReference type="SAM" id="Phobius"/>
    </source>
</evidence>
<keyword evidence="1" id="KW-1133">Transmembrane helix</keyword>
<keyword evidence="1" id="KW-0472">Membrane</keyword>
<dbReference type="InterPro" id="IPR012340">
    <property type="entry name" value="NA-bd_OB-fold"/>
</dbReference>
<organism evidence="2 3">
    <name type="scientific">Xylanimonas oleitrophica</name>
    <dbReference type="NCBI Taxonomy" id="2607479"/>
    <lineage>
        <taxon>Bacteria</taxon>
        <taxon>Bacillati</taxon>
        <taxon>Actinomycetota</taxon>
        <taxon>Actinomycetes</taxon>
        <taxon>Micrococcales</taxon>
        <taxon>Promicromonosporaceae</taxon>
        <taxon>Xylanimonas</taxon>
    </lineage>
</organism>
<feature type="transmembrane region" description="Helical" evidence="1">
    <location>
        <begin position="66"/>
        <end position="88"/>
    </location>
</feature>
<evidence type="ECO:0000313" key="3">
    <source>
        <dbReference type="Proteomes" id="UP000248783"/>
    </source>
</evidence>
<accession>A0A2W5XTR2</accession>
<keyword evidence="1" id="KW-0812">Transmembrane</keyword>
<dbReference type="Proteomes" id="UP000248783">
    <property type="component" value="Unassembled WGS sequence"/>
</dbReference>